<dbReference type="OrthoDB" id="5431476at2"/>
<protein>
    <recommendedName>
        <fullName evidence="3">Peroxiredoxin</fullName>
    </recommendedName>
</protein>
<comment type="caution">
    <text evidence="1">The sequence shown here is derived from an EMBL/GenBank/DDBJ whole genome shotgun (WGS) entry which is preliminary data.</text>
</comment>
<keyword evidence="2" id="KW-1185">Reference proteome</keyword>
<dbReference type="RefSeq" id="WP_068542681.1">
    <property type="nucleotide sequence ID" value="NZ_LSFI01000035.1"/>
</dbReference>
<evidence type="ECO:0000313" key="1">
    <source>
        <dbReference type="EMBL" id="OAG27264.1"/>
    </source>
</evidence>
<proteinExistence type="predicted"/>
<accession>A0A177E5P8</accession>
<evidence type="ECO:0000313" key="2">
    <source>
        <dbReference type="Proteomes" id="UP000076964"/>
    </source>
</evidence>
<dbReference type="Proteomes" id="UP000076964">
    <property type="component" value="Unassembled WGS sequence"/>
</dbReference>
<dbReference type="EMBL" id="LSFI01000035">
    <property type="protein sequence ID" value="OAG27264.1"/>
    <property type="molecule type" value="Genomic_DNA"/>
</dbReference>
<sequence length="110" mass="12265">MSKDPDKLGIFVTTPQYMTPLLKITEAAQRAGKKVKIFLTFKAIHLTKHSEFAKLVKMVPEDDLAICADSYVCEGFDVDTDIPAGMTPKQMRTQAFHGEILSQCGKYIVL</sequence>
<reference evidence="1 2" key="1">
    <citation type="submission" date="2016-02" db="EMBL/GenBank/DDBJ databases">
        <title>Draft genome sequence of Thermodesulfatator sp. S606.</title>
        <authorList>
            <person name="Lai Q."/>
            <person name="Cao J."/>
            <person name="Dupont S."/>
            <person name="Shao Z."/>
            <person name="Jebbar M."/>
            <person name="Alain K."/>
        </authorList>
    </citation>
    <scope>NUCLEOTIDE SEQUENCE [LARGE SCALE GENOMIC DNA]</scope>
    <source>
        <strain evidence="1 2">S606</strain>
    </source>
</reference>
<name>A0A177E5P8_9BACT</name>
<dbReference type="AlphaFoldDB" id="A0A177E5P8"/>
<dbReference type="STRING" id="1795632.TH606_07905"/>
<evidence type="ECO:0008006" key="3">
    <source>
        <dbReference type="Google" id="ProtNLM"/>
    </source>
</evidence>
<gene>
    <name evidence="1" type="ORF">TH606_07905</name>
</gene>
<organism evidence="1 2">
    <name type="scientific">Thermodesulfatator autotrophicus</name>
    <dbReference type="NCBI Taxonomy" id="1795632"/>
    <lineage>
        <taxon>Bacteria</taxon>
        <taxon>Pseudomonadati</taxon>
        <taxon>Thermodesulfobacteriota</taxon>
        <taxon>Thermodesulfobacteria</taxon>
        <taxon>Thermodesulfobacteriales</taxon>
        <taxon>Thermodesulfatatoraceae</taxon>
        <taxon>Thermodesulfatator</taxon>
    </lineage>
</organism>